<dbReference type="Pfam" id="PF13393">
    <property type="entry name" value="tRNA-synt_His"/>
    <property type="match status" value="1"/>
</dbReference>
<reference evidence="2" key="1">
    <citation type="submission" date="2022-10" db="EMBL/GenBank/DDBJ databases">
        <authorList>
            <person name="Turner M.S."/>
            <person name="Huang W."/>
        </authorList>
    </citation>
    <scope>NUCLEOTIDE SEQUENCE</scope>
    <source>
        <strain evidence="2">54</strain>
    </source>
</reference>
<protein>
    <submittedName>
        <fullName evidence="2">ATP phosphoribosyltransferase regulatory subunit</fullName>
    </submittedName>
</protein>
<dbReference type="InterPro" id="IPR045864">
    <property type="entry name" value="aa-tRNA-synth_II/BPL/LPL"/>
</dbReference>
<proteinExistence type="predicted"/>
<dbReference type="Proteomes" id="UP001152598">
    <property type="component" value="Unassembled WGS sequence"/>
</dbReference>
<dbReference type="EMBL" id="JAOWLV010000001">
    <property type="protein sequence ID" value="MDG4975168.1"/>
    <property type="molecule type" value="Genomic_DNA"/>
</dbReference>
<reference evidence="2" key="2">
    <citation type="journal article" date="2023" name="Food Microbiol.">
        <title>Evaluation of the fermentation potential of lactic acid bacteria isolated from herbs, fruits and vegetables as starter cultures in nut-based milk alternatives.</title>
        <authorList>
            <person name="Huang W."/>
            <person name="Dong A."/>
            <person name="Pham H.T."/>
            <person name="Zhou C."/>
            <person name="Huo Z."/>
            <person name="Watjen A.P."/>
            <person name="Prakash S."/>
            <person name="Bang-Berthelsen C.H."/>
            <person name="Turner M.S."/>
        </authorList>
    </citation>
    <scope>NUCLEOTIDE SEQUENCE</scope>
    <source>
        <strain evidence="2">54</strain>
    </source>
</reference>
<organism evidence="2 3">
    <name type="scientific">Lactococcus lactis</name>
    <dbReference type="NCBI Taxonomy" id="1358"/>
    <lineage>
        <taxon>Bacteria</taxon>
        <taxon>Bacillati</taxon>
        <taxon>Bacillota</taxon>
        <taxon>Bacilli</taxon>
        <taxon>Lactobacillales</taxon>
        <taxon>Streptococcaceae</taxon>
        <taxon>Lactococcus</taxon>
    </lineage>
</organism>
<dbReference type="GO" id="GO:0016757">
    <property type="term" value="F:glycosyltransferase activity"/>
    <property type="evidence" value="ECO:0007669"/>
    <property type="project" value="UniProtKB-KW"/>
</dbReference>
<evidence type="ECO:0000313" key="2">
    <source>
        <dbReference type="EMBL" id="MDG4975168.1"/>
    </source>
</evidence>
<keyword evidence="2" id="KW-0328">Glycosyltransferase</keyword>
<sequence length="140" mass="16613">MEKINYLLPEESAEMTLNQVKSLRQIEDRLRKLFGLKNYQEVMPPSFEYTQLYTALESNGKTFNQEKMFQFINHEGQSITLRYDFTLPLVRLYSQIKDSTVLVIHILEKYLEKKNGIKVVQRKIIRLVLNFLVNQPISQN</sequence>
<keyword evidence="2" id="KW-0808">Transferase</keyword>
<evidence type="ECO:0000259" key="1">
    <source>
        <dbReference type="Pfam" id="PF13393"/>
    </source>
</evidence>
<dbReference type="RefSeq" id="WP_278200627.1">
    <property type="nucleotide sequence ID" value="NZ_JAOWLT010000001.1"/>
</dbReference>
<accession>A0AAP4DSN4</accession>
<dbReference type="SUPFAM" id="SSF55681">
    <property type="entry name" value="Class II aaRS and biotin synthetases"/>
    <property type="match status" value="1"/>
</dbReference>
<evidence type="ECO:0000313" key="3">
    <source>
        <dbReference type="Proteomes" id="UP001152598"/>
    </source>
</evidence>
<dbReference type="GO" id="GO:0140096">
    <property type="term" value="F:catalytic activity, acting on a protein"/>
    <property type="evidence" value="ECO:0007669"/>
    <property type="project" value="UniProtKB-ARBA"/>
</dbReference>
<dbReference type="AlphaFoldDB" id="A0AAP4DSN4"/>
<dbReference type="InterPro" id="IPR041715">
    <property type="entry name" value="HisRS-like_core"/>
</dbReference>
<feature type="domain" description="Class II Histidinyl-tRNA synthetase (HisRS)-like catalytic core" evidence="1">
    <location>
        <begin position="14"/>
        <end position="96"/>
    </location>
</feature>
<name>A0AAP4DSN4_9LACT</name>
<comment type="caution">
    <text evidence="2">The sequence shown here is derived from an EMBL/GenBank/DDBJ whole genome shotgun (WGS) entry which is preliminary data.</text>
</comment>
<gene>
    <name evidence="2" type="ORF">OGZ50_00235</name>
</gene>
<dbReference type="Gene3D" id="3.30.930.10">
    <property type="entry name" value="Bira Bifunctional Protein, Domain 2"/>
    <property type="match status" value="1"/>
</dbReference>